<evidence type="ECO:0000313" key="3">
    <source>
        <dbReference type="EMBL" id="KAJ7750294.1"/>
    </source>
</evidence>
<comment type="caution">
    <text evidence="3">The sequence shown here is derived from an EMBL/GenBank/DDBJ whole genome shotgun (WGS) entry which is preliminary data.</text>
</comment>
<feature type="region of interest" description="Disordered" evidence="1">
    <location>
        <begin position="347"/>
        <end position="369"/>
    </location>
</feature>
<feature type="compositionally biased region" description="Basic and acidic residues" evidence="1">
    <location>
        <begin position="283"/>
        <end position="296"/>
    </location>
</feature>
<dbReference type="AlphaFoldDB" id="A0AAD7ITT4"/>
<dbReference type="EMBL" id="JARKIB010000066">
    <property type="protein sequence ID" value="KAJ7750294.1"/>
    <property type="molecule type" value="Genomic_DNA"/>
</dbReference>
<evidence type="ECO:0000256" key="1">
    <source>
        <dbReference type="SAM" id="MobiDB-lite"/>
    </source>
</evidence>
<proteinExistence type="predicted"/>
<dbReference type="Gene3D" id="1.25.40.10">
    <property type="entry name" value="Tetratricopeptide repeat domain"/>
    <property type="match status" value="3"/>
</dbReference>
<dbReference type="InterPro" id="IPR045341">
    <property type="entry name" value="DUF6532"/>
</dbReference>
<name>A0AAD7ITT4_9AGAR</name>
<dbReference type="Proteomes" id="UP001215598">
    <property type="component" value="Unassembled WGS sequence"/>
</dbReference>
<reference evidence="3" key="1">
    <citation type="submission" date="2023-03" db="EMBL/GenBank/DDBJ databases">
        <title>Massive genome expansion in bonnet fungi (Mycena s.s.) driven by repeated elements and novel gene families across ecological guilds.</title>
        <authorList>
            <consortium name="Lawrence Berkeley National Laboratory"/>
            <person name="Harder C.B."/>
            <person name="Miyauchi S."/>
            <person name="Viragh M."/>
            <person name="Kuo A."/>
            <person name="Thoen E."/>
            <person name="Andreopoulos B."/>
            <person name="Lu D."/>
            <person name="Skrede I."/>
            <person name="Drula E."/>
            <person name="Henrissat B."/>
            <person name="Morin E."/>
            <person name="Kohler A."/>
            <person name="Barry K."/>
            <person name="LaButti K."/>
            <person name="Morin E."/>
            <person name="Salamov A."/>
            <person name="Lipzen A."/>
            <person name="Mereny Z."/>
            <person name="Hegedus B."/>
            <person name="Baldrian P."/>
            <person name="Stursova M."/>
            <person name="Weitz H."/>
            <person name="Taylor A."/>
            <person name="Grigoriev I.V."/>
            <person name="Nagy L.G."/>
            <person name="Martin F."/>
            <person name="Kauserud H."/>
        </authorList>
    </citation>
    <scope>NUCLEOTIDE SEQUENCE</scope>
    <source>
        <strain evidence="3">CBHHK182m</strain>
    </source>
</reference>
<feature type="compositionally biased region" description="Basic and acidic residues" evidence="1">
    <location>
        <begin position="141"/>
        <end position="156"/>
    </location>
</feature>
<gene>
    <name evidence="3" type="ORF">B0H16DRAFT_1460846</name>
</gene>
<evidence type="ECO:0000313" key="4">
    <source>
        <dbReference type="Proteomes" id="UP001215598"/>
    </source>
</evidence>
<keyword evidence="4" id="KW-1185">Reference proteome</keyword>
<evidence type="ECO:0000259" key="2">
    <source>
        <dbReference type="Pfam" id="PF20149"/>
    </source>
</evidence>
<feature type="domain" description="DUF6532" evidence="2">
    <location>
        <begin position="416"/>
        <end position="617"/>
    </location>
</feature>
<dbReference type="InterPro" id="IPR011990">
    <property type="entry name" value="TPR-like_helical_dom_sf"/>
</dbReference>
<organism evidence="3 4">
    <name type="scientific">Mycena metata</name>
    <dbReference type="NCBI Taxonomy" id="1033252"/>
    <lineage>
        <taxon>Eukaryota</taxon>
        <taxon>Fungi</taxon>
        <taxon>Dikarya</taxon>
        <taxon>Basidiomycota</taxon>
        <taxon>Agaricomycotina</taxon>
        <taxon>Agaricomycetes</taxon>
        <taxon>Agaricomycetidae</taxon>
        <taxon>Agaricales</taxon>
        <taxon>Marasmiineae</taxon>
        <taxon>Mycenaceae</taxon>
        <taxon>Mycena</taxon>
    </lineage>
</organism>
<dbReference type="Pfam" id="PF20149">
    <property type="entry name" value="DUF6532"/>
    <property type="match status" value="1"/>
</dbReference>
<feature type="region of interest" description="Disordered" evidence="1">
    <location>
        <begin position="212"/>
        <end position="305"/>
    </location>
</feature>
<protein>
    <recommendedName>
        <fullName evidence="2">DUF6532 domain-containing protein</fullName>
    </recommendedName>
</protein>
<dbReference type="SUPFAM" id="SSF48452">
    <property type="entry name" value="TPR-like"/>
    <property type="match status" value="1"/>
</dbReference>
<accession>A0AAD7ITT4</accession>
<sequence length="1237" mass="138094">MSLTPQEKASQTRRANRAREEFEARQAANSVVAPRRAKTTATQQTWLPDGSKIQKRSATDPPALEKKSKVPKRNSGTARAPVAPNIDHSDEEPKPVKSAPKPRAPSQPNAAKKKSPVPPPVPPAALAKHPPATPHTEQEDESHSDNDHDGNSHDSNELDEEELEDEDADDMNVEQFKAEAATWAPENDPDTVNFDADMHEEDQLYTDVRMRSRSGSVSSGFDLHVPTSGSEPTSDADDAEAHSAYADIKYQNDSDEEYFRQNAPPRRRISRSRAVMSEESEDDRERHHDARVEAPHNNHRSGANRIPHFIYPSLRGLSNNIEADIPPKRQSKGIIVRKEKALRERPVWGSANDDAGPVPSGPSRQAEARQLKADVTLPSTAWPDTPPLTFTARGVLNLNSQASRIQHLLRQTFVKVTGDILLVNAFPDVGERLKYSRDALNSVSKSLGYAAITERLRKDDVYSKEIAKVADARWTDTRRTFKQAAIPAATHTFDLKPGCSERVQALLATPHSDYIYPAKDGVIDYSKPFCNPAVVSTIHQSIFVGKKSWVTTYQARIPVTDGPTPERMIPKVTAALGATAVVAALQDWQGPQYVSNEFNANLFAETYLTHLNFLEQMEKQSPVAYQNVLVRLYRLTSIVAEDSGKAVFLMHVRYREEGDPKDLDLAFQNYEAAIQLAPPGHPTRAACLQCLALCLQDRYRESGSLNDLEAGLQCSQEAVLLTPDGHSSKPRYLHSLALCFRDRYRRLGNPDDLKAAVETNEEAVNLTPEVCLDRVTFLHDLAVSFSDQYKRGSDLSDLSRALRSYEDAEKASPPDDPEKPELLRDLGVAYLDRYHRLAAVQDLESALKRHQEAVDLAPKWHSNRAGFLQNLARCLRTRYYNLGDIRDLEAAVEKGQEAVKVTPNGHPDTPVILGDLASSLQARHTHLGELDDLMEALENVQKAVNLSSAPHINRPGFLTQLAQLFADRYRRLGSLEDLEGAKKNYEECIEVWPEGHPGQVTALQGLARSLVDRYRRLGHKKDLTAVHAHYLASFKITTDNPQASWRAALEWASFAEENESLYCLSAYSAGFNLLPEILWIGNSIPMRQAALHKSNIEHATSNAVRAYTTYSKLTSAVEIMEQGIATIFQQTLQLRTDVDEVPVELAQEFTRLSSELYSGIVTDLTENMDLVNRRNELLAEIRQKPHLKNFLRPKAYNILRQAAQGGPVVILNNTRIHCDAILILDIRKTPFLEFVTT</sequence>
<feature type="compositionally biased region" description="Acidic residues" evidence="1">
    <location>
        <begin position="157"/>
        <end position="172"/>
    </location>
</feature>
<feature type="region of interest" description="Disordered" evidence="1">
    <location>
        <begin position="1"/>
        <end position="194"/>
    </location>
</feature>